<dbReference type="STRING" id="1890364.A0A2P6N7X6"/>
<reference evidence="4 5" key="1">
    <citation type="journal article" date="2018" name="Genome Biol. Evol.">
        <title>Multiple Roots of Fruiting Body Formation in Amoebozoa.</title>
        <authorList>
            <person name="Hillmann F."/>
            <person name="Forbes G."/>
            <person name="Novohradska S."/>
            <person name="Ferling I."/>
            <person name="Riege K."/>
            <person name="Groth M."/>
            <person name="Westermann M."/>
            <person name="Marz M."/>
            <person name="Spaller T."/>
            <person name="Winckler T."/>
            <person name="Schaap P."/>
            <person name="Glockner G."/>
        </authorList>
    </citation>
    <scope>NUCLEOTIDE SEQUENCE [LARGE SCALE GENOMIC DNA]</scope>
    <source>
        <strain evidence="4 5">Jena</strain>
    </source>
</reference>
<keyword evidence="2" id="KW-0479">Metal-binding</keyword>
<evidence type="ECO:0008006" key="6">
    <source>
        <dbReference type="Google" id="ProtNLM"/>
    </source>
</evidence>
<protein>
    <recommendedName>
        <fullName evidence="6">Phytanoyl-CoA dioxygenase</fullName>
    </recommendedName>
</protein>
<proteinExistence type="predicted"/>
<sequence>MAASLTPEKLEEYKRFYEENGYVIIPDFIPTQKTDNEVDTKTMRDQAFKLVTDFFSGNDNSGHKEIFSTNDQQRNTTDYFISSGDKVRFFFEEDAVDATGKLVVEESKAINKIGHALHELDPIFRKFSGEKKVSEVSKALGMKDPIIIQSMLIFKQPRIGGTVNIHQDSTFIKTNPMTCAALWFPLEDATLENGCIWAVPGSHKDGIIDEFVLTGDKRGVTMEKAKGSDKAPWDTLAQKFPRESGGWVPLPCPAGSCLVIHGELVHLSDKNTSPQSRYVYTFHMVERGAEYSERNWLQRGQDKPFPTFEQLSA</sequence>
<name>A0A2P6N7X6_9EUKA</name>
<evidence type="ECO:0000313" key="4">
    <source>
        <dbReference type="EMBL" id="PRP80053.1"/>
    </source>
</evidence>
<dbReference type="FunCoup" id="A0A2P6N7X6">
    <property type="interactions" value="136"/>
</dbReference>
<evidence type="ECO:0000256" key="2">
    <source>
        <dbReference type="ARBA" id="ARBA00022723"/>
    </source>
</evidence>
<accession>A0A2P6N7X6</accession>
<evidence type="ECO:0000256" key="3">
    <source>
        <dbReference type="ARBA" id="ARBA00023004"/>
    </source>
</evidence>
<keyword evidence="5" id="KW-1185">Reference proteome</keyword>
<dbReference type="PANTHER" id="PTHR20883:SF15">
    <property type="entry name" value="PHYTANOYL-COA DIOXYGENASE DOMAIN-CONTAINING PROTEIN 1"/>
    <property type="match status" value="1"/>
</dbReference>
<dbReference type="InParanoid" id="A0A2P6N7X6"/>
<comment type="caution">
    <text evidence="4">The sequence shown here is derived from an EMBL/GenBank/DDBJ whole genome shotgun (WGS) entry which is preliminary data.</text>
</comment>
<evidence type="ECO:0000313" key="5">
    <source>
        <dbReference type="Proteomes" id="UP000241769"/>
    </source>
</evidence>
<dbReference type="OrthoDB" id="445007at2759"/>
<dbReference type="GO" id="GO:0046872">
    <property type="term" value="F:metal ion binding"/>
    <property type="evidence" value="ECO:0007669"/>
    <property type="project" value="UniProtKB-KW"/>
</dbReference>
<dbReference type="Proteomes" id="UP000241769">
    <property type="component" value="Unassembled WGS sequence"/>
</dbReference>
<dbReference type="SUPFAM" id="SSF51197">
    <property type="entry name" value="Clavaminate synthase-like"/>
    <property type="match status" value="1"/>
</dbReference>
<dbReference type="AlphaFoldDB" id="A0A2P6N7X6"/>
<gene>
    <name evidence="4" type="ORF">PROFUN_10736</name>
</gene>
<evidence type="ECO:0000256" key="1">
    <source>
        <dbReference type="ARBA" id="ARBA00001962"/>
    </source>
</evidence>
<comment type="cofactor">
    <cofactor evidence="1">
        <name>Fe cation</name>
        <dbReference type="ChEBI" id="CHEBI:24875"/>
    </cofactor>
</comment>
<organism evidence="4 5">
    <name type="scientific">Planoprotostelium fungivorum</name>
    <dbReference type="NCBI Taxonomy" id="1890364"/>
    <lineage>
        <taxon>Eukaryota</taxon>
        <taxon>Amoebozoa</taxon>
        <taxon>Evosea</taxon>
        <taxon>Variosea</taxon>
        <taxon>Cavosteliida</taxon>
        <taxon>Cavosteliaceae</taxon>
        <taxon>Planoprotostelium</taxon>
    </lineage>
</organism>
<dbReference type="Gene3D" id="2.60.120.620">
    <property type="entry name" value="q2cbj1_9rhob like domain"/>
    <property type="match status" value="1"/>
</dbReference>
<dbReference type="EMBL" id="MDYQ01000162">
    <property type="protein sequence ID" value="PRP80053.1"/>
    <property type="molecule type" value="Genomic_DNA"/>
</dbReference>
<dbReference type="Pfam" id="PF05721">
    <property type="entry name" value="PhyH"/>
    <property type="match status" value="1"/>
</dbReference>
<dbReference type="InterPro" id="IPR008775">
    <property type="entry name" value="Phytyl_CoA_dOase-like"/>
</dbReference>
<keyword evidence="3" id="KW-0408">Iron</keyword>
<dbReference type="PANTHER" id="PTHR20883">
    <property type="entry name" value="PHYTANOYL-COA DIOXYGENASE DOMAIN CONTAINING 1"/>
    <property type="match status" value="1"/>
</dbReference>